<dbReference type="Proteomes" id="UP000004367">
    <property type="component" value="Unassembled WGS sequence"/>
</dbReference>
<dbReference type="AlphaFoldDB" id="H5UTB5"/>
<feature type="region of interest" description="Disordered" evidence="1">
    <location>
        <begin position="99"/>
        <end position="144"/>
    </location>
</feature>
<feature type="compositionally biased region" description="Basic and acidic residues" evidence="1">
    <location>
        <begin position="99"/>
        <end position="111"/>
    </location>
</feature>
<comment type="caution">
    <text evidence="2">The sequence shown here is derived from an EMBL/GenBank/DDBJ whole genome shotgun (WGS) entry which is preliminary data.</text>
</comment>
<evidence type="ECO:0000256" key="1">
    <source>
        <dbReference type="SAM" id="MobiDB-lite"/>
    </source>
</evidence>
<evidence type="ECO:0000313" key="2">
    <source>
        <dbReference type="EMBL" id="GAB48973.1"/>
    </source>
</evidence>
<sequence>MSRESSVRALVSFGVKYAPLAYEGLRRGKGPAKEFADRQVSRRTARSIAFEHAAHLVDGSVLPVYDGDVRVWVVFSGDRPVGTHPVVNTPVAELLAHYDLDKRMRPHETTGRRGLRRRGRSSSTSGPQDAIEAPRATGDDRPGA</sequence>
<reference evidence="2 3" key="1">
    <citation type="submission" date="2012-02" db="EMBL/GenBank/DDBJ databases">
        <title>Whole genome shotgun sequence of Mobilicoccus pelagius NBRC 104925.</title>
        <authorList>
            <person name="Yoshida Y."/>
            <person name="Hosoyama A."/>
            <person name="Tsuchikane K."/>
            <person name="Katsumata H."/>
            <person name="Yamazaki S."/>
            <person name="Fujita N."/>
        </authorList>
    </citation>
    <scope>NUCLEOTIDE SEQUENCE [LARGE SCALE GENOMIC DNA]</scope>
    <source>
        <strain evidence="2 3">NBRC 104925</strain>
    </source>
</reference>
<protein>
    <submittedName>
        <fullName evidence="2">Uncharacterized protein</fullName>
    </submittedName>
</protein>
<dbReference type="eggNOG" id="ENOG5033HS1">
    <property type="taxonomic scope" value="Bacteria"/>
</dbReference>
<dbReference type="EMBL" id="BAFE01000068">
    <property type="protein sequence ID" value="GAB48973.1"/>
    <property type="molecule type" value="Genomic_DNA"/>
</dbReference>
<dbReference type="OrthoDB" id="3829299at2"/>
<proteinExistence type="predicted"/>
<dbReference type="RefSeq" id="WP_009482871.1">
    <property type="nucleotide sequence ID" value="NZ_BAFE01000068.1"/>
</dbReference>
<name>H5UTB5_9MICO</name>
<keyword evidence="3" id="KW-1185">Reference proteome</keyword>
<evidence type="ECO:0000313" key="3">
    <source>
        <dbReference type="Proteomes" id="UP000004367"/>
    </source>
</evidence>
<organism evidence="2 3">
    <name type="scientific">Mobilicoccus pelagius NBRC 104925</name>
    <dbReference type="NCBI Taxonomy" id="1089455"/>
    <lineage>
        <taxon>Bacteria</taxon>
        <taxon>Bacillati</taxon>
        <taxon>Actinomycetota</taxon>
        <taxon>Actinomycetes</taxon>
        <taxon>Micrococcales</taxon>
        <taxon>Dermatophilaceae</taxon>
        <taxon>Mobilicoccus</taxon>
    </lineage>
</organism>
<accession>H5UTB5</accession>
<gene>
    <name evidence="2" type="ORF">MOPEL_091_00180</name>
</gene>
<dbReference type="STRING" id="1089455.MOPEL_091_00180"/>